<evidence type="ECO:0000256" key="2">
    <source>
        <dbReference type="SAM" id="SignalP"/>
    </source>
</evidence>
<feature type="chain" id="PRO_5008787094" evidence="2">
    <location>
        <begin position="18"/>
        <end position="248"/>
    </location>
</feature>
<dbReference type="EnsemblMetazoa" id="CapteT185891">
    <property type="protein sequence ID" value="CapteP185891"/>
    <property type="gene ID" value="CapteG185891"/>
</dbReference>
<proteinExistence type="predicted"/>
<reference evidence="3 5" key="2">
    <citation type="journal article" date="2013" name="Nature">
        <title>Insights into bilaterian evolution from three spiralian genomes.</title>
        <authorList>
            <person name="Simakov O."/>
            <person name="Marletaz F."/>
            <person name="Cho S.J."/>
            <person name="Edsinger-Gonzales E."/>
            <person name="Havlak P."/>
            <person name="Hellsten U."/>
            <person name="Kuo D.H."/>
            <person name="Larsson T."/>
            <person name="Lv J."/>
            <person name="Arendt D."/>
            <person name="Savage R."/>
            <person name="Osoegawa K."/>
            <person name="de Jong P."/>
            <person name="Grimwood J."/>
            <person name="Chapman J.A."/>
            <person name="Shapiro H."/>
            <person name="Aerts A."/>
            <person name="Otillar R.P."/>
            <person name="Terry A.Y."/>
            <person name="Boore J.L."/>
            <person name="Grigoriev I.V."/>
            <person name="Lindberg D.R."/>
            <person name="Seaver E.C."/>
            <person name="Weisblat D.A."/>
            <person name="Putnam N.H."/>
            <person name="Rokhsar D.S."/>
        </authorList>
    </citation>
    <scope>NUCLEOTIDE SEQUENCE</scope>
    <source>
        <strain evidence="3 5">I ESC-2004</strain>
    </source>
</reference>
<keyword evidence="2" id="KW-0732">Signal</keyword>
<dbReference type="HOGENOM" id="CLU_1121027_0_0_1"/>
<dbReference type="Proteomes" id="UP000014760">
    <property type="component" value="Unassembled WGS sequence"/>
</dbReference>
<dbReference type="EMBL" id="KB310391">
    <property type="protein sequence ID" value="ELT91690.1"/>
    <property type="molecule type" value="Genomic_DNA"/>
</dbReference>
<dbReference type="EMBL" id="AMQN01002912">
    <property type="status" value="NOT_ANNOTATED_CDS"/>
    <property type="molecule type" value="Genomic_DNA"/>
</dbReference>
<sequence length="248" mass="27848">MNVQLVLIYALVYAVTGAPTLAPTTSKEMTDELTTPADSPTATESDIDNVTISIDPELQQIDHLLMLARSVEEMIKENTEAYVSAISIPFYPDCNAVYERESYTYLEKIEDADTTEEDIRRAAAHLLLLHREIANTTEAGDKSLLKDGCEDDMNTGNLCDYNCIQGREVDQEFHCKNRRDILPYIANLSNQLEIQFGPISDYLESVLTPVDGTTSTAELELHNMIMSCFASFQTETLREYIEGLKIDQ</sequence>
<gene>
    <name evidence="3" type="ORF">CAPTEDRAFT_185891</name>
</gene>
<name>R7TKQ4_CAPTE</name>
<organism evidence="3">
    <name type="scientific">Capitella teleta</name>
    <name type="common">Polychaete worm</name>
    <dbReference type="NCBI Taxonomy" id="283909"/>
    <lineage>
        <taxon>Eukaryota</taxon>
        <taxon>Metazoa</taxon>
        <taxon>Spiralia</taxon>
        <taxon>Lophotrochozoa</taxon>
        <taxon>Annelida</taxon>
        <taxon>Polychaeta</taxon>
        <taxon>Sedentaria</taxon>
        <taxon>Scolecida</taxon>
        <taxon>Capitellidae</taxon>
        <taxon>Capitella</taxon>
    </lineage>
</organism>
<evidence type="ECO:0000313" key="3">
    <source>
        <dbReference type="EMBL" id="ELT91690.1"/>
    </source>
</evidence>
<evidence type="ECO:0000256" key="1">
    <source>
        <dbReference type="SAM" id="MobiDB-lite"/>
    </source>
</evidence>
<accession>R7TKQ4</accession>
<evidence type="ECO:0000313" key="5">
    <source>
        <dbReference type="Proteomes" id="UP000014760"/>
    </source>
</evidence>
<dbReference type="AlphaFoldDB" id="R7TKQ4"/>
<feature type="signal peptide" evidence="2">
    <location>
        <begin position="1"/>
        <end position="17"/>
    </location>
</feature>
<reference evidence="4" key="3">
    <citation type="submission" date="2015-06" db="UniProtKB">
        <authorList>
            <consortium name="EnsemblMetazoa"/>
        </authorList>
    </citation>
    <scope>IDENTIFICATION</scope>
</reference>
<evidence type="ECO:0000313" key="4">
    <source>
        <dbReference type="EnsemblMetazoa" id="CapteP185891"/>
    </source>
</evidence>
<protein>
    <submittedName>
        <fullName evidence="3 4">Uncharacterized protein</fullName>
    </submittedName>
</protein>
<keyword evidence="5" id="KW-1185">Reference proteome</keyword>
<reference evidence="5" key="1">
    <citation type="submission" date="2012-12" db="EMBL/GenBank/DDBJ databases">
        <authorList>
            <person name="Hellsten U."/>
            <person name="Grimwood J."/>
            <person name="Chapman J.A."/>
            <person name="Shapiro H."/>
            <person name="Aerts A."/>
            <person name="Otillar R.P."/>
            <person name="Terry A.Y."/>
            <person name="Boore J.L."/>
            <person name="Simakov O."/>
            <person name="Marletaz F."/>
            <person name="Cho S.-J."/>
            <person name="Edsinger-Gonzales E."/>
            <person name="Havlak P."/>
            <person name="Kuo D.-H."/>
            <person name="Larsson T."/>
            <person name="Lv J."/>
            <person name="Arendt D."/>
            <person name="Savage R."/>
            <person name="Osoegawa K."/>
            <person name="de Jong P."/>
            <person name="Lindberg D.R."/>
            <person name="Seaver E.C."/>
            <person name="Weisblat D.A."/>
            <person name="Putnam N.H."/>
            <person name="Grigoriev I.V."/>
            <person name="Rokhsar D.S."/>
        </authorList>
    </citation>
    <scope>NUCLEOTIDE SEQUENCE</scope>
    <source>
        <strain evidence="5">I ESC-2004</strain>
    </source>
</reference>
<feature type="region of interest" description="Disordered" evidence="1">
    <location>
        <begin position="23"/>
        <end position="45"/>
    </location>
</feature>